<accession>A0A8B7YSN7</accession>
<dbReference type="PANTHER" id="PTHR12879:SF8">
    <property type="entry name" value="SPHINGOLIPID DELTA(4)-DESATURASE DES1"/>
    <property type="match status" value="1"/>
</dbReference>
<evidence type="ECO:0000256" key="8">
    <source>
        <dbReference type="ARBA" id="ARBA00023136"/>
    </source>
</evidence>
<evidence type="ECO:0000313" key="13">
    <source>
        <dbReference type="RefSeq" id="XP_022095712.1"/>
    </source>
</evidence>
<dbReference type="Proteomes" id="UP000694845">
    <property type="component" value="Unplaced"/>
</dbReference>
<evidence type="ECO:0000259" key="11">
    <source>
        <dbReference type="SMART" id="SM01269"/>
    </source>
</evidence>
<evidence type="ECO:0000256" key="3">
    <source>
        <dbReference type="ARBA" id="ARBA00012021"/>
    </source>
</evidence>
<evidence type="ECO:0000256" key="5">
    <source>
        <dbReference type="ARBA" id="ARBA00022989"/>
    </source>
</evidence>
<evidence type="ECO:0000256" key="2">
    <source>
        <dbReference type="ARBA" id="ARBA00006146"/>
    </source>
</evidence>
<dbReference type="OMA" id="GATCNQN"/>
<dbReference type="GO" id="GO:0042284">
    <property type="term" value="F:sphingolipid delta-4 desaturase activity"/>
    <property type="evidence" value="ECO:0007669"/>
    <property type="project" value="UniProtKB-UniRule"/>
</dbReference>
<keyword evidence="6 9" id="KW-0560">Oxidoreductase</keyword>
<feature type="transmembrane region" description="Helical" evidence="10">
    <location>
        <begin position="210"/>
        <end position="230"/>
    </location>
</feature>
<evidence type="ECO:0000256" key="9">
    <source>
        <dbReference type="PIRNR" id="PIRNR017228"/>
    </source>
</evidence>
<dbReference type="SMART" id="SM01269">
    <property type="entry name" value="Lipid_DES"/>
    <property type="match status" value="1"/>
</dbReference>
<dbReference type="OrthoDB" id="200948at2759"/>
<evidence type="ECO:0000313" key="12">
    <source>
        <dbReference type="Proteomes" id="UP000694845"/>
    </source>
</evidence>
<dbReference type="RefSeq" id="XP_022095712.1">
    <property type="nucleotide sequence ID" value="XM_022240020.1"/>
</dbReference>
<keyword evidence="4 10" id="KW-0812">Transmembrane</keyword>
<dbReference type="GO" id="GO:0046513">
    <property type="term" value="P:ceramide biosynthetic process"/>
    <property type="evidence" value="ECO:0007669"/>
    <property type="project" value="TreeGrafter"/>
</dbReference>
<dbReference type="EC" id="1.14.19.17" evidence="3"/>
<keyword evidence="12" id="KW-1185">Reference proteome</keyword>
<evidence type="ECO:0000256" key="7">
    <source>
        <dbReference type="ARBA" id="ARBA00023098"/>
    </source>
</evidence>
<evidence type="ECO:0000256" key="1">
    <source>
        <dbReference type="ARBA" id="ARBA00004141"/>
    </source>
</evidence>
<sequence length="333" mass="39010">MGLSVSKSDFAWVYTDEPHFTRRKEMLKKYPEIKRLMGHDVNIAYIMVIMVIFQVTTAYLLKDQAWTTIFVVAYCFGGVVNHAMSLALHEVGHNLAFGHSRPMWNRVIGFIGNCIIGVPVSVSFKRYHQDHHRYQGEESLDPDLPSEWEGYLFRNAPTKAIWMLLQPFFYAFRPMLRRPKAPTRLEVINYAVQIVFNAAIIYFFNLKAYLYLLIGTITVMGIHPMAGHFVSEHYLFKEGHETYSYYGPYNYIAFNVGYHMEHHDFPNIPGNKLPLLRKIAPDYYDVLPTHDSFAMVVWNFIFNPSFGPYARYKRPDSMDPKNIDAWEKYMYAY</sequence>
<dbReference type="PANTHER" id="PTHR12879">
    <property type="entry name" value="SPHINGOLIPID DELTA 4 DESATURASE/C-4 HYDROXYLASE PROTEIN DES2"/>
    <property type="match status" value="1"/>
</dbReference>
<evidence type="ECO:0000256" key="10">
    <source>
        <dbReference type="SAM" id="Phobius"/>
    </source>
</evidence>
<dbReference type="GO" id="GO:0016020">
    <property type="term" value="C:membrane"/>
    <property type="evidence" value="ECO:0007669"/>
    <property type="project" value="UniProtKB-SubCell"/>
</dbReference>
<feature type="transmembrane region" description="Helical" evidence="10">
    <location>
        <begin position="107"/>
        <end position="124"/>
    </location>
</feature>
<dbReference type="PIRSF" id="PIRSF017228">
    <property type="entry name" value="Sphnglp_dlt4_des"/>
    <property type="match status" value="1"/>
</dbReference>
<dbReference type="Pfam" id="PF08557">
    <property type="entry name" value="Lipid_DES"/>
    <property type="match status" value="1"/>
</dbReference>
<proteinExistence type="inferred from homology"/>
<comment type="subcellular location">
    <subcellularLocation>
        <location evidence="1">Membrane</location>
        <topology evidence="1">Multi-pass membrane protein</topology>
    </subcellularLocation>
</comment>
<reference evidence="13" key="1">
    <citation type="submission" date="2025-08" db="UniProtKB">
        <authorList>
            <consortium name="RefSeq"/>
        </authorList>
    </citation>
    <scope>IDENTIFICATION</scope>
</reference>
<dbReference type="AlphaFoldDB" id="A0A8B7YSN7"/>
<feature type="transmembrane region" description="Helical" evidence="10">
    <location>
        <begin position="43"/>
        <end position="61"/>
    </location>
</feature>
<dbReference type="InterPro" id="IPR005804">
    <property type="entry name" value="FA_desaturase_dom"/>
</dbReference>
<keyword evidence="5 10" id="KW-1133">Transmembrane helix</keyword>
<evidence type="ECO:0000256" key="4">
    <source>
        <dbReference type="ARBA" id="ARBA00022692"/>
    </source>
</evidence>
<comment type="similarity">
    <text evidence="2 9">Belongs to the fatty acid desaturase type 1 family. DEGS subfamily.</text>
</comment>
<dbReference type="GeneID" id="110981957"/>
<keyword evidence="8 9" id="KW-0472">Membrane</keyword>
<protein>
    <recommendedName>
        <fullName evidence="3">sphingolipid 4-desaturase</fullName>
        <ecNumber evidence="3">1.14.19.17</ecNumber>
    </recommendedName>
</protein>
<dbReference type="Pfam" id="PF00487">
    <property type="entry name" value="FA_desaturase"/>
    <property type="match status" value="1"/>
</dbReference>
<feature type="transmembrane region" description="Helical" evidence="10">
    <location>
        <begin position="187"/>
        <end position="204"/>
    </location>
</feature>
<keyword evidence="7 9" id="KW-0443">Lipid metabolism</keyword>
<feature type="transmembrane region" description="Helical" evidence="10">
    <location>
        <begin position="68"/>
        <end position="87"/>
    </location>
</feature>
<organism evidence="12 13">
    <name type="scientific">Acanthaster planci</name>
    <name type="common">Crown-of-thorns starfish</name>
    <dbReference type="NCBI Taxonomy" id="133434"/>
    <lineage>
        <taxon>Eukaryota</taxon>
        <taxon>Metazoa</taxon>
        <taxon>Echinodermata</taxon>
        <taxon>Eleutherozoa</taxon>
        <taxon>Asterozoa</taxon>
        <taxon>Asteroidea</taxon>
        <taxon>Valvatacea</taxon>
        <taxon>Valvatida</taxon>
        <taxon>Acanthasteridae</taxon>
        <taxon>Acanthaster</taxon>
    </lineage>
</organism>
<dbReference type="InterPro" id="IPR011388">
    <property type="entry name" value="DES1/DES2"/>
</dbReference>
<dbReference type="InterPro" id="IPR013866">
    <property type="entry name" value="Sphingolipid_d4-desaturase_N"/>
</dbReference>
<gene>
    <name evidence="13" type="primary">LOC110981957</name>
</gene>
<dbReference type="CDD" id="cd03508">
    <property type="entry name" value="Delta4-sphingolipid-FADS-like"/>
    <property type="match status" value="1"/>
</dbReference>
<dbReference type="KEGG" id="aplc:110981957"/>
<evidence type="ECO:0000256" key="6">
    <source>
        <dbReference type="ARBA" id="ARBA00023002"/>
    </source>
</evidence>
<feature type="domain" description="Sphingolipid delta4-desaturase N-terminal" evidence="11">
    <location>
        <begin position="5"/>
        <end position="43"/>
    </location>
</feature>
<name>A0A8B7YSN7_ACAPL</name>